<dbReference type="CDD" id="cd00821">
    <property type="entry name" value="PH"/>
    <property type="match status" value="1"/>
</dbReference>
<dbReference type="Gene3D" id="2.30.29.30">
    <property type="entry name" value="Pleckstrin-homology domain (PH domain)/Phosphotyrosine-binding domain (PTB)"/>
    <property type="match status" value="1"/>
</dbReference>
<gene>
    <name evidence="2" type="ORF">RHIMIDRAFT_256013</name>
</gene>
<sequence>MMDHTLSGWLFKLSTTNKLGSSKWQSRYFVLLDTELRYYKHEHSVDPSCAISLHEVSRVVKTSTFNHNYCFKLETTTNYQQRHTKRQKTWTMECHSEYELDVWLQVINTRLTKLRQYHSLPCPSNVKPRSFKRSNLSISRRRGVVLSPLEFESMPVLDHETLSSSSSSKASTIPSPNINTSETYDSIIQQGCENQAANFIIQHDYTPSSKQSLI</sequence>
<keyword evidence="3" id="KW-1185">Reference proteome</keyword>
<dbReference type="PROSITE" id="PS50003">
    <property type="entry name" value="PH_DOMAIN"/>
    <property type="match status" value="1"/>
</dbReference>
<evidence type="ECO:0000313" key="2">
    <source>
        <dbReference type="EMBL" id="PHZ11721.1"/>
    </source>
</evidence>
<dbReference type="Pfam" id="PF00169">
    <property type="entry name" value="PH"/>
    <property type="match status" value="1"/>
</dbReference>
<reference evidence="2 3" key="1">
    <citation type="journal article" date="2016" name="Proc. Natl. Acad. Sci. U.S.A.">
        <title>Lipid metabolic changes in an early divergent fungus govern the establishment of a mutualistic symbiosis with endobacteria.</title>
        <authorList>
            <person name="Lastovetsky O.A."/>
            <person name="Gaspar M.L."/>
            <person name="Mondo S.J."/>
            <person name="LaButti K.M."/>
            <person name="Sandor L."/>
            <person name="Grigoriev I.V."/>
            <person name="Henry S.A."/>
            <person name="Pawlowska T.E."/>
        </authorList>
    </citation>
    <scope>NUCLEOTIDE SEQUENCE [LARGE SCALE GENOMIC DNA]</scope>
    <source>
        <strain evidence="2 3">ATCC 52813</strain>
    </source>
</reference>
<accession>A0A2G4SSJ4</accession>
<organism evidence="2 3">
    <name type="scientific">Rhizopus microsporus ATCC 52813</name>
    <dbReference type="NCBI Taxonomy" id="1340429"/>
    <lineage>
        <taxon>Eukaryota</taxon>
        <taxon>Fungi</taxon>
        <taxon>Fungi incertae sedis</taxon>
        <taxon>Mucoromycota</taxon>
        <taxon>Mucoromycotina</taxon>
        <taxon>Mucoromycetes</taxon>
        <taxon>Mucorales</taxon>
        <taxon>Mucorineae</taxon>
        <taxon>Rhizopodaceae</taxon>
        <taxon>Rhizopus</taxon>
    </lineage>
</organism>
<dbReference type="GeneID" id="35442194"/>
<dbReference type="SUPFAM" id="SSF50729">
    <property type="entry name" value="PH domain-like"/>
    <property type="match status" value="1"/>
</dbReference>
<feature type="domain" description="PH" evidence="1">
    <location>
        <begin position="3"/>
        <end position="112"/>
    </location>
</feature>
<dbReference type="SMART" id="SM00233">
    <property type="entry name" value="PH"/>
    <property type="match status" value="1"/>
</dbReference>
<dbReference type="InterPro" id="IPR001849">
    <property type="entry name" value="PH_domain"/>
</dbReference>
<protein>
    <submittedName>
        <fullName evidence="2">PH-domain-containing protein</fullName>
    </submittedName>
</protein>
<evidence type="ECO:0000313" key="3">
    <source>
        <dbReference type="Proteomes" id="UP000242254"/>
    </source>
</evidence>
<proteinExistence type="predicted"/>
<dbReference type="Proteomes" id="UP000242254">
    <property type="component" value="Unassembled WGS sequence"/>
</dbReference>
<evidence type="ECO:0000259" key="1">
    <source>
        <dbReference type="PROSITE" id="PS50003"/>
    </source>
</evidence>
<dbReference type="RefSeq" id="XP_023465429.1">
    <property type="nucleotide sequence ID" value="XM_023611204.1"/>
</dbReference>
<dbReference type="EMBL" id="KZ303851">
    <property type="protein sequence ID" value="PHZ11721.1"/>
    <property type="molecule type" value="Genomic_DNA"/>
</dbReference>
<name>A0A2G4SSJ4_RHIZD</name>
<dbReference type="InterPro" id="IPR011993">
    <property type="entry name" value="PH-like_dom_sf"/>
</dbReference>
<dbReference type="AlphaFoldDB" id="A0A2G4SSJ4"/>